<organism evidence="13 14">
    <name type="scientific">Psychroserpens algicola</name>
    <dbReference type="NCBI Taxonomy" id="1719034"/>
    <lineage>
        <taxon>Bacteria</taxon>
        <taxon>Pseudomonadati</taxon>
        <taxon>Bacteroidota</taxon>
        <taxon>Flavobacteriia</taxon>
        <taxon>Flavobacteriales</taxon>
        <taxon>Flavobacteriaceae</taxon>
        <taxon>Psychroserpens</taxon>
    </lineage>
</organism>
<accession>A0ABT0H8X2</accession>
<evidence type="ECO:0000256" key="1">
    <source>
        <dbReference type="ARBA" id="ARBA00004794"/>
    </source>
</evidence>
<dbReference type="InterPro" id="IPR035085">
    <property type="entry name" value="Urocanase_Rossmann-like"/>
</dbReference>
<dbReference type="Proteomes" id="UP001203687">
    <property type="component" value="Unassembled WGS sequence"/>
</dbReference>
<evidence type="ECO:0000259" key="11">
    <source>
        <dbReference type="Pfam" id="PF17391"/>
    </source>
</evidence>
<dbReference type="SUPFAM" id="SSF111326">
    <property type="entry name" value="Urocanase"/>
    <property type="match status" value="1"/>
</dbReference>
<comment type="function">
    <text evidence="9">Catalyzes the conversion of urocanate to 4-imidazolone-5-propionate.</text>
</comment>
<comment type="pathway">
    <text evidence="1 9">Amino-acid degradation; L-histidine degradation into L-glutamate; N-formimidoyl-L-glutamate from L-histidine: step 2/3.</text>
</comment>
<dbReference type="InterPro" id="IPR040807">
    <property type="entry name" value="DUF5522"/>
</dbReference>
<dbReference type="Pfam" id="PF17653">
    <property type="entry name" value="DUF5522"/>
    <property type="match status" value="1"/>
</dbReference>
<feature type="domain" description="Urocanase Rossmann-like" evidence="10">
    <location>
        <begin position="275"/>
        <end position="489"/>
    </location>
</feature>
<dbReference type="EC" id="4.2.1.49" evidence="3 9"/>
<keyword evidence="14" id="KW-1185">Reference proteome</keyword>
<dbReference type="PANTHER" id="PTHR12216">
    <property type="entry name" value="UROCANATE HYDRATASE"/>
    <property type="match status" value="1"/>
</dbReference>
<proteinExistence type="inferred from homology"/>
<dbReference type="GO" id="GO:0016153">
    <property type="term" value="F:urocanate hydratase activity"/>
    <property type="evidence" value="ECO:0007669"/>
    <property type="project" value="UniProtKB-EC"/>
</dbReference>
<comment type="catalytic activity">
    <reaction evidence="8 9">
        <text>4-imidazolone-5-propanoate = trans-urocanate + H2O</text>
        <dbReference type="Rhea" id="RHEA:13101"/>
        <dbReference type="ChEBI" id="CHEBI:15377"/>
        <dbReference type="ChEBI" id="CHEBI:17771"/>
        <dbReference type="ChEBI" id="CHEBI:77893"/>
        <dbReference type="EC" id="4.2.1.49"/>
    </reaction>
</comment>
<evidence type="ECO:0000313" key="13">
    <source>
        <dbReference type="EMBL" id="MCK8480806.1"/>
    </source>
</evidence>
<evidence type="ECO:0000259" key="10">
    <source>
        <dbReference type="Pfam" id="PF01175"/>
    </source>
</evidence>
<dbReference type="InterPro" id="IPR023637">
    <property type="entry name" value="Urocanase-like"/>
</dbReference>
<evidence type="ECO:0000256" key="4">
    <source>
        <dbReference type="ARBA" id="ARBA00022808"/>
    </source>
</evidence>
<dbReference type="InterPro" id="IPR035400">
    <property type="entry name" value="Urocanase_N"/>
</dbReference>
<comment type="similarity">
    <text evidence="2 9">Belongs to the urocanase family.</text>
</comment>
<sequence length="723" mass="80825">MKKIIPVEEGDYYLTPEGYRCFTEQYHLKRGYCCESGCRHCPYGFNPSTTLKSTKKKIMPATLSFQDQIKEGIPKVLPQPKPYDTSINHAPKRKAILSSEEQKLALKNALRYFDSSDHKALISEFKNELDTYGRIYMYRLRPDYKMYARPIEEYPAKSKQAAAIMLMIQNNLDDAVAQHPHELITYGGNGGVFSNWAQYRLTMKYLSEMTDEQTLVMYSGHPMGLFPSHKEAPRVVVTNGMMIPNYSKPDDWEKFNALGVTQYGQMTAGSYMYIGPQGIVHGTTITVLNGFRKIKKSPKGHLFVTSGLGGMSGAQPKAGNIAGCITVCAEVNPKITQVRLDQGWIDEKITDLNALVARVKKAKTEEETISIAYLGNIVDVWEKFDEENIHIDLGSDQTSLHNPWAGGYYPVDMTFEESNDMMANKPRLFKEKVQETLRRHADAINKHTAKGTYFFDYGNAFLLEASRAGADIMAQNGIDFKYPSYVQDIMGPMCFDYGFGPFRWVCASGKPEDLAITDAIACEVLEAIKKESPQEIQQQMDDNIQWIKGAQENNLVVGSQARILYADAEGRMKIANAFNNAIAKGDIGAVVLGRDHHDVSGTDSPYRETSNIYDGSRFTADMAIHNVIGDSFRGATWVSIHNGGGVGWGEVINGGFGMVLDGSKEASKRLKSMLFWDVNNGIARRSWARNQGAEFAIKRAMDIEPNLKVTLPNKVDDDLLNSL</sequence>
<evidence type="ECO:0000256" key="8">
    <source>
        <dbReference type="ARBA" id="ARBA00047623"/>
    </source>
</evidence>
<dbReference type="Pfam" id="PF01175">
    <property type="entry name" value="Urocanase"/>
    <property type="match status" value="1"/>
</dbReference>
<feature type="binding site" evidence="9">
    <location>
        <position position="265"/>
    </location>
    <ligand>
        <name>NAD(+)</name>
        <dbReference type="ChEBI" id="CHEBI:57540"/>
    </ligand>
</feature>
<dbReference type="Pfam" id="PF17391">
    <property type="entry name" value="Urocanase_N"/>
    <property type="match status" value="1"/>
</dbReference>
<feature type="binding site" evidence="9">
    <location>
        <position position="330"/>
    </location>
    <ligand>
        <name>NAD(+)</name>
        <dbReference type="ChEBI" id="CHEBI:57540"/>
    </ligand>
</feature>
<dbReference type="PROSITE" id="PS01233">
    <property type="entry name" value="UROCANASE"/>
    <property type="match status" value="1"/>
</dbReference>
<evidence type="ECO:0000259" key="12">
    <source>
        <dbReference type="Pfam" id="PF17392"/>
    </source>
</evidence>
<name>A0ABT0H8X2_9FLAO</name>
<comment type="caution">
    <text evidence="9">Lacks conserved residue(s) required for the propagation of feature annotation.</text>
</comment>
<dbReference type="PANTHER" id="PTHR12216:SF3">
    <property type="entry name" value="UROCANATE HYDRATASE"/>
    <property type="match status" value="1"/>
</dbReference>
<feature type="domain" description="Urocanase C-terminal" evidence="12">
    <location>
        <begin position="495"/>
        <end position="698"/>
    </location>
</feature>
<dbReference type="InterPro" id="IPR036190">
    <property type="entry name" value="Urocanase_sf"/>
</dbReference>
<keyword evidence="9" id="KW-0963">Cytoplasm</keyword>
<keyword evidence="4 9" id="KW-0369">Histidine metabolism</keyword>
<dbReference type="Gene3D" id="3.40.50.10730">
    <property type="entry name" value="Urocanase like domains"/>
    <property type="match status" value="1"/>
</dbReference>
<keyword evidence="5 9" id="KW-0520">NAD</keyword>
<dbReference type="Gene3D" id="3.40.1770.10">
    <property type="entry name" value="Urocanase superfamily"/>
    <property type="match status" value="2"/>
</dbReference>
<feature type="binding site" evidence="9">
    <location>
        <position position="457"/>
    </location>
    <ligand>
        <name>NAD(+)</name>
        <dbReference type="ChEBI" id="CHEBI:57540"/>
    </ligand>
</feature>
<dbReference type="RefSeq" id="WP_248412829.1">
    <property type="nucleotide sequence ID" value="NZ_JALPQF010000008.1"/>
</dbReference>
<evidence type="ECO:0000313" key="14">
    <source>
        <dbReference type="Proteomes" id="UP001203687"/>
    </source>
</evidence>
<dbReference type="InterPro" id="IPR055351">
    <property type="entry name" value="Urocanase"/>
</dbReference>
<feature type="binding site" evidence="9">
    <location>
        <begin position="187"/>
        <end position="188"/>
    </location>
    <ligand>
        <name>NAD(+)</name>
        <dbReference type="ChEBI" id="CHEBI:57540"/>
    </ligand>
</feature>
<dbReference type="EMBL" id="JALPQF010000008">
    <property type="protein sequence ID" value="MCK8480806.1"/>
    <property type="molecule type" value="Genomic_DNA"/>
</dbReference>
<dbReference type="NCBIfam" id="NF003820">
    <property type="entry name" value="PRK05414.1"/>
    <property type="match status" value="1"/>
</dbReference>
<dbReference type="Pfam" id="PF17392">
    <property type="entry name" value="Urocanase_C"/>
    <property type="match status" value="1"/>
</dbReference>
<feature type="binding site" evidence="9">
    <location>
        <position position="645"/>
    </location>
    <ligand>
        <name>NAD(+)</name>
        <dbReference type="ChEBI" id="CHEBI:57540"/>
    </ligand>
</feature>
<dbReference type="HAMAP" id="MF_00577">
    <property type="entry name" value="HutU"/>
    <property type="match status" value="1"/>
</dbReference>
<evidence type="ECO:0000256" key="7">
    <source>
        <dbReference type="ARBA" id="ARBA00031640"/>
    </source>
</evidence>
<evidence type="ECO:0000256" key="2">
    <source>
        <dbReference type="ARBA" id="ARBA00007578"/>
    </source>
</evidence>
<feature type="domain" description="Urocanase N-terminal" evidence="11">
    <location>
        <begin position="146"/>
        <end position="272"/>
    </location>
</feature>
<reference evidence="13" key="1">
    <citation type="submission" date="2022-04" db="EMBL/GenBank/DDBJ databases">
        <authorList>
            <person name="Ren T."/>
        </authorList>
    </citation>
    <scope>NUCLEOTIDE SEQUENCE</scope>
    <source>
        <strain evidence="13">F63249</strain>
    </source>
</reference>
<gene>
    <name evidence="9" type="primary">hutU</name>
    <name evidence="13" type="ORF">MUY34_09245</name>
</gene>
<dbReference type="InterPro" id="IPR035401">
    <property type="entry name" value="Urocanase_C"/>
</dbReference>
<dbReference type="InterPro" id="IPR023636">
    <property type="entry name" value="Urocanase_CS"/>
</dbReference>
<comment type="subcellular location">
    <subcellularLocation>
        <location evidence="9">Cytoplasm</location>
    </subcellularLocation>
</comment>
<comment type="caution">
    <text evidence="13">The sequence shown here is derived from an EMBL/GenBank/DDBJ whole genome shotgun (WGS) entry which is preliminary data.</text>
</comment>
<evidence type="ECO:0000256" key="6">
    <source>
        <dbReference type="ARBA" id="ARBA00023239"/>
    </source>
</evidence>
<protein>
    <recommendedName>
        <fullName evidence="3 9">Urocanate hydratase</fullName>
        <shortName evidence="9">Urocanase</shortName>
        <ecNumber evidence="3 9">4.2.1.49</ecNumber>
    </recommendedName>
    <alternativeName>
        <fullName evidence="7 9">Imidazolonepropionate hydrolase</fullName>
    </alternativeName>
</protein>
<evidence type="ECO:0000256" key="9">
    <source>
        <dbReference type="HAMAP-Rule" id="MF_00577"/>
    </source>
</evidence>
<dbReference type="InterPro" id="IPR038364">
    <property type="entry name" value="Urocanase_central_sf"/>
</dbReference>
<evidence type="ECO:0000256" key="3">
    <source>
        <dbReference type="ARBA" id="ARBA00011992"/>
    </source>
</evidence>
<keyword evidence="6 9" id="KW-0456">Lyase</keyword>
<evidence type="ECO:0000256" key="5">
    <source>
        <dbReference type="ARBA" id="ARBA00023027"/>
    </source>
</evidence>
<comment type="cofactor">
    <cofactor evidence="9">
        <name>NAD(+)</name>
        <dbReference type="ChEBI" id="CHEBI:57540"/>
    </cofactor>
    <text evidence="9">Binds 1 NAD(+) per subunit.</text>
</comment>